<dbReference type="NCBIfam" id="NF005305">
    <property type="entry name" value="PRK06836.1"/>
    <property type="match status" value="1"/>
</dbReference>
<reference evidence="3" key="1">
    <citation type="journal article" date="2020" name="mSystems">
        <title>Genome- and Community-Level Interaction Insights into Carbon Utilization and Element Cycling Functions of Hydrothermarchaeota in Hydrothermal Sediment.</title>
        <authorList>
            <person name="Zhou Z."/>
            <person name="Liu Y."/>
            <person name="Xu W."/>
            <person name="Pan J."/>
            <person name="Luo Z.H."/>
            <person name="Li M."/>
        </authorList>
    </citation>
    <scope>NUCLEOTIDE SEQUENCE [LARGE SCALE GENOMIC DNA]</scope>
    <source>
        <strain evidence="3">SpSt-769</strain>
    </source>
</reference>
<sequence>MPTSNKIAESIKRASWIRKMFEEGARLKKEHGAENVFDFSLGNPNVEPVEELKQAMIHAASDRTPGVHGYMPNAGYPDVRAAVAAKISEDEGIALTERMIVMTCGAGGALNVVLKTILNYGDEVVIPKPYFVEYGFYVDNHGGKAVTVDSSKDFSLDLGAIEAAISAKTAAVLINSPNNPTGRVYPERQISDLGQLLERKSREHGRPIVLISDEPYRAIAYDNVTVPSILKSYRNSITVTSFSKDLSIPGERLGYIAVSPAMDDLDATIEGLVLSNRILGYVNAPALMQRAVKNCLRSVVDVSIYKRRRDRLYAALTDFGYECEKPEGAFYLFPKSPLPNDVDFVSILQKKLILTVPGTGFGGPGYFRIAYCVSDSTIEGSLSGFKEAIDEVKK</sequence>
<dbReference type="GO" id="GO:0008483">
    <property type="term" value="F:transaminase activity"/>
    <property type="evidence" value="ECO:0007669"/>
    <property type="project" value="UniProtKB-KW"/>
</dbReference>
<evidence type="ECO:0000313" key="3">
    <source>
        <dbReference type="EMBL" id="HGH59869.1"/>
    </source>
</evidence>
<keyword evidence="1 3" id="KW-0808">Transferase</keyword>
<dbReference type="Pfam" id="PF00155">
    <property type="entry name" value="Aminotran_1_2"/>
    <property type="match status" value="1"/>
</dbReference>
<accession>A0A7C4EQV2</accession>
<keyword evidence="1 3" id="KW-0032">Aminotransferase</keyword>
<dbReference type="CDD" id="cd00609">
    <property type="entry name" value="AAT_like"/>
    <property type="match status" value="1"/>
</dbReference>
<gene>
    <name evidence="3" type="ORF">ENV54_01070</name>
</gene>
<dbReference type="PANTHER" id="PTHR42691:SF1">
    <property type="entry name" value="ASPARTATE AMINOTRANSFERASE YHDR-RELATED"/>
    <property type="match status" value="1"/>
</dbReference>
<proteinExistence type="inferred from homology"/>
<dbReference type="GO" id="GO:0030170">
    <property type="term" value="F:pyridoxal phosphate binding"/>
    <property type="evidence" value="ECO:0007669"/>
    <property type="project" value="InterPro"/>
</dbReference>
<dbReference type="InterPro" id="IPR015422">
    <property type="entry name" value="PyrdxlP-dep_Trfase_small"/>
</dbReference>
<comment type="cofactor">
    <cofactor evidence="1">
        <name>pyridoxal 5'-phosphate</name>
        <dbReference type="ChEBI" id="CHEBI:597326"/>
    </cofactor>
</comment>
<feature type="domain" description="Aminotransferase class I/classII large" evidence="2">
    <location>
        <begin position="35"/>
        <end position="379"/>
    </location>
</feature>
<organism evidence="3">
    <name type="scientific">Desulfomonile tiedjei</name>
    <dbReference type="NCBI Taxonomy" id="2358"/>
    <lineage>
        <taxon>Bacteria</taxon>
        <taxon>Pseudomonadati</taxon>
        <taxon>Thermodesulfobacteriota</taxon>
        <taxon>Desulfomonilia</taxon>
        <taxon>Desulfomonilales</taxon>
        <taxon>Desulfomonilaceae</taxon>
        <taxon>Desulfomonile</taxon>
    </lineage>
</organism>
<dbReference type="Gene3D" id="3.90.1150.10">
    <property type="entry name" value="Aspartate Aminotransferase, domain 1"/>
    <property type="match status" value="2"/>
</dbReference>
<dbReference type="PANTHER" id="PTHR42691">
    <property type="entry name" value="ASPARTATE AMINOTRANSFERASE YHDR-RELATED"/>
    <property type="match status" value="1"/>
</dbReference>
<dbReference type="Gene3D" id="3.40.640.10">
    <property type="entry name" value="Type I PLP-dependent aspartate aminotransferase-like (Major domain)"/>
    <property type="match status" value="1"/>
</dbReference>
<evidence type="ECO:0000259" key="2">
    <source>
        <dbReference type="Pfam" id="PF00155"/>
    </source>
</evidence>
<dbReference type="EC" id="2.6.1.-" evidence="1"/>
<evidence type="ECO:0000256" key="1">
    <source>
        <dbReference type="RuleBase" id="RU000481"/>
    </source>
</evidence>
<dbReference type="PROSITE" id="PS00105">
    <property type="entry name" value="AA_TRANSFER_CLASS_1"/>
    <property type="match status" value="1"/>
</dbReference>
<dbReference type="AlphaFoldDB" id="A0A7C4EQV2"/>
<dbReference type="EMBL" id="DTGT01000032">
    <property type="protein sequence ID" value="HGH59869.1"/>
    <property type="molecule type" value="Genomic_DNA"/>
</dbReference>
<comment type="caution">
    <text evidence="3">The sequence shown here is derived from an EMBL/GenBank/DDBJ whole genome shotgun (WGS) entry which is preliminary data.</text>
</comment>
<name>A0A7C4EQV2_9BACT</name>
<dbReference type="InterPro" id="IPR015421">
    <property type="entry name" value="PyrdxlP-dep_Trfase_major"/>
</dbReference>
<dbReference type="InterPro" id="IPR015424">
    <property type="entry name" value="PyrdxlP-dep_Trfase"/>
</dbReference>
<dbReference type="SUPFAM" id="SSF53383">
    <property type="entry name" value="PLP-dependent transferases"/>
    <property type="match status" value="1"/>
</dbReference>
<comment type="similarity">
    <text evidence="1">Belongs to the class-I pyridoxal-phosphate-dependent aminotransferase family.</text>
</comment>
<dbReference type="InterPro" id="IPR004838">
    <property type="entry name" value="NHTrfase_class1_PyrdxlP-BS"/>
</dbReference>
<protein>
    <recommendedName>
        <fullName evidence="1">Aminotransferase</fullName>
        <ecNumber evidence="1">2.6.1.-</ecNumber>
    </recommendedName>
</protein>
<dbReference type="InterPro" id="IPR004839">
    <property type="entry name" value="Aminotransferase_I/II_large"/>
</dbReference>